<comment type="caution">
    <text evidence="2">The sequence shown here is derived from an EMBL/GenBank/DDBJ whole genome shotgun (WGS) entry which is preliminary data.</text>
</comment>
<organism evidence="2">
    <name type="scientific">marine sediment metagenome</name>
    <dbReference type="NCBI Taxonomy" id="412755"/>
    <lineage>
        <taxon>unclassified sequences</taxon>
        <taxon>metagenomes</taxon>
        <taxon>ecological metagenomes</taxon>
    </lineage>
</organism>
<evidence type="ECO:0000259" key="1">
    <source>
        <dbReference type="Pfam" id="PF13392"/>
    </source>
</evidence>
<name>A0A0F8ZLM4_9ZZZZ</name>
<gene>
    <name evidence="2" type="ORF">LCGC14_2679800</name>
</gene>
<reference evidence="2" key="1">
    <citation type="journal article" date="2015" name="Nature">
        <title>Complex archaea that bridge the gap between prokaryotes and eukaryotes.</title>
        <authorList>
            <person name="Spang A."/>
            <person name="Saw J.H."/>
            <person name="Jorgensen S.L."/>
            <person name="Zaremba-Niedzwiedzka K."/>
            <person name="Martijn J."/>
            <person name="Lind A.E."/>
            <person name="van Eijk R."/>
            <person name="Schleper C."/>
            <person name="Guy L."/>
            <person name="Ettema T.J."/>
        </authorList>
    </citation>
    <scope>NUCLEOTIDE SEQUENCE</scope>
</reference>
<proteinExistence type="predicted"/>
<accession>A0A0F8ZLM4</accession>
<evidence type="ECO:0000313" key="2">
    <source>
        <dbReference type="EMBL" id="KKK94743.1"/>
    </source>
</evidence>
<protein>
    <recommendedName>
        <fullName evidence="1">HNH nuclease domain-containing protein</fullName>
    </recommendedName>
</protein>
<dbReference type="GO" id="GO:0004519">
    <property type="term" value="F:endonuclease activity"/>
    <property type="evidence" value="ECO:0007669"/>
    <property type="project" value="InterPro"/>
</dbReference>
<dbReference type="InterPro" id="IPR003615">
    <property type="entry name" value="HNH_nuc"/>
</dbReference>
<dbReference type="Gene3D" id="3.90.75.10">
    <property type="entry name" value="Homing Intron 3 (I-ppo) Encoded Endonuclease, Chain A"/>
    <property type="match status" value="1"/>
</dbReference>
<sequence length="149" mass="17381">MTRSDEVTAQVQQRFDDECWPFPSLDGSGYASLWHKGKVTKACIVAYELRYGPVPDGLELDHLCLTRSCWNPDHLEPVTHKENGRRGGPRASRPNMLKTHCPHGHPYSVENTGYTVNSYNSTLRYCRTCKRERWRERQEARGRVIEYRR</sequence>
<feature type="domain" description="HNH nuclease" evidence="1">
    <location>
        <begin position="44"/>
        <end position="85"/>
    </location>
</feature>
<dbReference type="SUPFAM" id="SSF54060">
    <property type="entry name" value="His-Me finger endonucleases"/>
    <property type="match status" value="1"/>
</dbReference>
<dbReference type="EMBL" id="LAZR01047213">
    <property type="protein sequence ID" value="KKK94743.1"/>
    <property type="molecule type" value="Genomic_DNA"/>
</dbReference>
<dbReference type="InterPro" id="IPR044925">
    <property type="entry name" value="His-Me_finger_sf"/>
</dbReference>
<dbReference type="InterPro" id="IPR044930">
    <property type="entry name" value="Homing_endonuclease_His-Me"/>
</dbReference>
<dbReference type="Pfam" id="PF13392">
    <property type="entry name" value="HNH_3"/>
    <property type="match status" value="1"/>
</dbReference>
<dbReference type="AlphaFoldDB" id="A0A0F8ZLM4"/>